<name>A0ABT1MJU7_9BACT</name>
<dbReference type="SUPFAM" id="SSF56176">
    <property type="entry name" value="FAD-binding/transporter-associated domain-like"/>
    <property type="match status" value="1"/>
</dbReference>
<dbReference type="SMART" id="SM01091">
    <property type="entry name" value="CorC_HlyC"/>
    <property type="match status" value="1"/>
</dbReference>
<feature type="domain" description="CNNM transmembrane" evidence="13">
    <location>
        <begin position="20"/>
        <end position="206"/>
    </location>
</feature>
<evidence type="ECO:0000256" key="1">
    <source>
        <dbReference type="ARBA" id="ARBA00004651"/>
    </source>
</evidence>
<keyword evidence="3" id="KW-1003">Cell membrane</keyword>
<keyword evidence="15" id="KW-1185">Reference proteome</keyword>
<keyword evidence="5" id="KW-0677">Repeat</keyword>
<dbReference type="InterPro" id="IPR016169">
    <property type="entry name" value="FAD-bd_PCMH_sub2"/>
</dbReference>
<gene>
    <name evidence="14" type="primary">gldE</name>
    <name evidence="14" type="ORF">NMU02_12400</name>
</gene>
<dbReference type="SMART" id="SM00116">
    <property type="entry name" value="CBS"/>
    <property type="match status" value="2"/>
</dbReference>
<proteinExistence type="inferred from homology"/>
<sequence length="448" mass="51045">MDPDSYPLPLLFSTIEFLPVTTSAIVALILALICLGFSGFVSASEIAFFSLSPQDLSEIEENGHPKDTVIKKQLKKSEYLLATILIANNLVNVAVVMLCTFFINSIVDFTEAPIIGFLIQTVILTFLLLLFGEIMPKIYATHNSLKLARNAVSTLVFLEKVFYPLGNFMVKSTKLINKHVAKKNLNISMNELSQALEMTKVDAHEEKAMLEGIIKFGGKKVEEIMTSRIDMTDIDIRTDFTTLINLIIENGYSRLPVYDGNEDNIKGIIYIKDLLPYINRDKSFRWQNLMRTPYFVPETKMIDDLLEEFRTKKIHMAIVVDEFGGTSGIVTMEDILEEIVGEISDEYDEEERHYVKIDNDTYIFEGKTQLNDFFKITGVDENDFDKISEEAETIAGLILEIKQDFPCAKEKIVYGKYTFVILEMDKHRIVKVKIKIDHSEESDQKQSS</sequence>
<evidence type="ECO:0000256" key="9">
    <source>
        <dbReference type="PROSITE-ProRule" id="PRU00703"/>
    </source>
</evidence>
<keyword evidence="6 10" id="KW-1133">Transmembrane helix</keyword>
<comment type="subcellular location">
    <subcellularLocation>
        <location evidence="1">Cell membrane</location>
        <topology evidence="1">Multi-pass membrane protein</topology>
    </subcellularLocation>
</comment>
<evidence type="ECO:0000313" key="15">
    <source>
        <dbReference type="Proteomes" id="UP001205603"/>
    </source>
</evidence>
<feature type="transmembrane region" description="Helical" evidence="11">
    <location>
        <begin position="79"/>
        <end position="106"/>
    </location>
</feature>
<evidence type="ECO:0000256" key="2">
    <source>
        <dbReference type="ARBA" id="ARBA00006337"/>
    </source>
</evidence>
<dbReference type="NCBIfam" id="TIGR03520">
    <property type="entry name" value="GldE"/>
    <property type="match status" value="1"/>
</dbReference>
<dbReference type="EMBL" id="JANDHW010000016">
    <property type="protein sequence ID" value="MCP9612892.1"/>
    <property type="molecule type" value="Genomic_DNA"/>
</dbReference>
<feature type="transmembrane region" description="Helical" evidence="11">
    <location>
        <begin position="112"/>
        <end position="131"/>
    </location>
</feature>
<feature type="domain" description="CBS" evidence="12">
    <location>
        <begin position="225"/>
        <end position="284"/>
    </location>
</feature>
<dbReference type="InterPro" id="IPR019862">
    <property type="entry name" value="Motility-assoc_prot_GldE"/>
</dbReference>
<keyword evidence="4 10" id="KW-0812">Transmembrane</keyword>
<protein>
    <submittedName>
        <fullName evidence="14">Gliding motility-associated protein GldE</fullName>
    </submittedName>
</protein>
<comment type="caution">
    <text evidence="14">The sequence shown here is derived from an EMBL/GenBank/DDBJ whole genome shotgun (WGS) entry which is preliminary data.</text>
</comment>
<organism evidence="14 15">
    <name type="scientific">Coprobacter tertius</name>
    <dbReference type="NCBI Taxonomy" id="2944915"/>
    <lineage>
        <taxon>Bacteria</taxon>
        <taxon>Pseudomonadati</taxon>
        <taxon>Bacteroidota</taxon>
        <taxon>Bacteroidia</taxon>
        <taxon>Bacteroidales</taxon>
        <taxon>Barnesiellaceae</taxon>
        <taxon>Coprobacter</taxon>
    </lineage>
</organism>
<dbReference type="InterPro" id="IPR002550">
    <property type="entry name" value="CNNM"/>
</dbReference>
<dbReference type="RefSeq" id="WP_255028271.1">
    <property type="nucleotide sequence ID" value="NZ_JANDHW010000016.1"/>
</dbReference>
<keyword evidence="7 9" id="KW-0129">CBS domain</keyword>
<dbReference type="PANTHER" id="PTHR22777">
    <property type="entry name" value="HEMOLYSIN-RELATED"/>
    <property type="match status" value="1"/>
</dbReference>
<dbReference type="InterPro" id="IPR000644">
    <property type="entry name" value="CBS_dom"/>
</dbReference>
<dbReference type="Gene3D" id="3.30.465.10">
    <property type="match status" value="1"/>
</dbReference>
<evidence type="ECO:0000256" key="4">
    <source>
        <dbReference type="ARBA" id="ARBA00022692"/>
    </source>
</evidence>
<dbReference type="PROSITE" id="PS51371">
    <property type="entry name" value="CBS"/>
    <property type="match status" value="2"/>
</dbReference>
<evidence type="ECO:0000256" key="11">
    <source>
        <dbReference type="SAM" id="Phobius"/>
    </source>
</evidence>
<evidence type="ECO:0000256" key="10">
    <source>
        <dbReference type="PROSITE-ProRule" id="PRU01193"/>
    </source>
</evidence>
<evidence type="ECO:0000313" key="14">
    <source>
        <dbReference type="EMBL" id="MCP9612892.1"/>
    </source>
</evidence>
<dbReference type="CDD" id="cd04590">
    <property type="entry name" value="CBS_pair_CorC_HlyC_assoc"/>
    <property type="match status" value="1"/>
</dbReference>
<dbReference type="PANTHER" id="PTHR22777:SF32">
    <property type="entry name" value="UPF0053 INNER MEMBRANE PROTEIN YFJD"/>
    <property type="match status" value="1"/>
</dbReference>
<feature type="transmembrane region" description="Helical" evidence="11">
    <location>
        <begin position="20"/>
        <end position="41"/>
    </location>
</feature>
<feature type="domain" description="CBS" evidence="12">
    <location>
        <begin position="289"/>
        <end position="346"/>
    </location>
</feature>
<dbReference type="Pfam" id="PF01595">
    <property type="entry name" value="CNNM"/>
    <property type="match status" value="1"/>
</dbReference>
<evidence type="ECO:0000256" key="7">
    <source>
        <dbReference type="ARBA" id="ARBA00023122"/>
    </source>
</evidence>
<dbReference type="Pfam" id="PF03471">
    <property type="entry name" value="CorC_HlyC"/>
    <property type="match status" value="1"/>
</dbReference>
<dbReference type="SUPFAM" id="SSF54631">
    <property type="entry name" value="CBS-domain pair"/>
    <property type="match status" value="1"/>
</dbReference>
<dbReference type="PROSITE" id="PS51846">
    <property type="entry name" value="CNNM"/>
    <property type="match status" value="1"/>
</dbReference>
<evidence type="ECO:0000256" key="3">
    <source>
        <dbReference type="ARBA" id="ARBA00022475"/>
    </source>
</evidence>
<evidence type="ECO:0000259" key="12">
    <source>
        <dbReference type="PROSITE" id="PS51371"/>
    </source>
</evidence>
<keyword evidence="8 10" id="KW-0472">Membrane</keyword>
<dbReference type="InterPro" id="IPR036318">
    <property type="entry name" value="FAD-bd_PCMH-like_sf"/>
</dbReference>
<dbReference type="InterPro" id="IPR046342">
    <property type="entry name" value="CBS_dom_sf"/>
</dbReference>
<reference evidence="14 15" key="1">
    <citation type="submission" date="2022-07" db="EMBL/GenBank/DDBJ databases">
        <title>Fecal culturing of patients with breast cancer.</title>
        <authorList>
            <person name="Teng N.M.Y."/>
            <person name="Kiu R."/>
            <person name="Evans R."/>
            <person name="Baker D.J."/>
            <person name="Zenner C."/>
            <person name="Robinson S.D."/>
            <person name="Hall L.J."/>
        </authorList>
    </citation>
    <scope>NUCLEOTIDE SEQUENCE [LARGE SCALE GENOMIC DNA]</scope>
    <source>
        <strain evidence="14 15">LH1063</strain>
    </source>
</reference>
<dbReference type="Proteomes" id="UP001205603">
    <property type="component" value="Unassembled WGS sequence"/>
</dbReference>
<dbReference type="Gene3D" id="3.10.580.10">
    <property type="entry name" value="CBS-domain"/>
    <property type="match status" value="1"/>
</dbReference>
<evidence type="ECO:0000256" key="5">
    <source>
        <dbReference type="ARBA" id="ARBA00022737"/>
    </source>
</evidence>
<comment type="similarity">
    <text evidence="2">Belongs to the UPF0053 family.</text>
</comment>
<evidence type="ECO:0000259" key="13">
    <source>
        <dbReference type="PROSITE" id="PS51846"/>
    </source>
</evidence>
<accession>A0ABT1MJU7</accession>
<dbReference type="InterPro" id="IPR005170">
    <property type="entry name" value="Transptr-assoc_dom"/>
</dbReference>
<evidence type="ECO:0000256" key="6">
    <source>
        <dbReference type="ARBA" id="ARBA00022989"/>
    </source>
</evidence>
<dbReference type="InterPro" id="IPR044751">
    <property type="entry name" value="Ion_transp-like_CBS"/>
</dbReference>
<evidence type="ECO:0000256" key="8">
    <source>
        <dbReference type="ARBA" id="ARBA00023136"/>
    </source>
</evidence>
<dbReference type="Pfam" id="PF00571">
    <property type="entry name" value="CBS"/>
    <property type="match status" value="2"/>
</dbReference>